<evidence type="ECO:0000259" key="3">
    <source>
        <dbReference type="PROSITE" id="PS50245"/>
    </source>
</evidence>
<evidence type="ECO:0000313" key="5">
    <source>
        <dbReference type="Proteomes" id="UP000232875"/>
    </source>
</evidence>
<name>A0A2N1JA64_9BASI</name>
<reference evidence="4 5" key="1">
    <citation type="submission" date="2017-10" db="EMBL/GenBank/DDBJ databases">
        <title>A novel species of cold-tolerant Malassezia isolated from bats.</title>
        <authorList>
            <person name="Lorch J.M."/>
            <person name="Palmer J.M."/>
            <person name="Vanderwolf K.J."/>
            <person name="Schmidt K.Z."/>
            <person name="Verant M.L."/>
            <person name="Weller T.J."/>
            <person name="Blehert D.S."/>
        </authorList>
    </citation>
    <scope>NUCLEOTIDE SEQUENCE [LARGE SCALE GENOMIC DNA]</scope>
    <source>
        <strain evidence="4 5">NWHC:44797-103</strain>
    </source>
</reference>
<dbReference type="PROSITE" id="PS00845">
    <property type="entry name" value="CAP_GLY_1"/>
    <property type="match status" value="1"/>
</dbReference>
<feature type="region of interest" description="Disordered" evidence="2">
    <location>
        <begin position="103"/>
        <end position="204"/>
    </location>
</feature>
<dbReference type="AlphaFoldDB" id="A0A2N1JA64"/>
<feature type="coiled-coil region" evidence="1">
    <location>
        <begin position="272"/>
        <end position="616"/>
    </location>
</feature>
<feature type="region of interest" description="Disordered" evidence="2">
    <location>
        <begin position="1"/>
        <end position="26"/>
    </location>
</feature>
<dbReference type="OrthoDB" id="2130750at2759"/>
<dbReference type="InterPro" id="IPR036859">
    <property type="entry name" value="CAP-Gly_dom_sf"/>
</dbReference>
<keyword evidence="5" id="KW-1185">Reference proteome</keyword>
<dbReference type="Proteomes" id="UP000232875">
    <property type="component" value="Unassembled WGS sequence"/>
</dbReference>
<dbReference type="EMBL" id="KZ454991">
    <property type="protein sequence ID" value="PKI83451.1"/>
    <property type="molecule type" value="Genomic_DNA"/>
</dbReference>
<sequence length="619" mass="68146">MSTPQRTPRQSFPRTISRQGATTPFKQRSWEIGDMVQLQGSELVGVLRYLGPVHGREGRFAGLELIGSSAGRGKNDGTIEGVQYFATVPNNGVFGPASKLVAASGTRPNSATARPPSSLSRSISRTEERPASAARGSLRPRYSGVPLPSPSAATPTRSLPRRSIGGAPLGTRTLNGPPLPRLSQASGQFAKPQTPLTSSVSRVMRRPTSAAAHVCPASSLRTSMLPPRANNFHFDEEPMPQQLKSADEELSGKRRTLLEQMSLDAGESQTEYTKLHVELTTAKKKIASLEDEHAKNMERELFAVREEHSEALRLQASEADARIQALELAVRDAQSAVPHADDLHAKMEQMITEWAQERDELLGNIEELKGAGQETISVYEHQLELAAKEQQGLRTHLQQLEAQLTDPQNQNKDTSLSATDIDMTSLREQVQHLTVKAERLEGELNEARFAAENDRAAHTSANQEHDTALRSLQEQVEKAKAEAQEHANATLNATDEIAKLHKVVEECKMALERERAEIETLRTVPSVDNSQEEIHALQANVARLTLELEQKAPAESNENALAKLHALESKHKEQTEAHAKEIAELEALVESRIFREDELETAMEQLRKERDVALAKAAK</sequence>
<keyword evidence="1" id="KW-0175">Coiled coil</keyword>
<proteinExistence type="predicted"/>
<dbReference type="Gene3D" id="2.30.30.190">
    <property type="entry name" value="CAP Gly-rich-like domain"/>
    <property type="match status" value="1"/>
</dbReference>
<dbReference type="InterPro" id="IPR000938">
    <property type="entry name" value="CAP-Gly_domain"/>
</dbReference>
<organism evidence="4 5">
    <name type="scientific">Malassezia vespertilionis</name>
    <dbReference type="NCBI Taxonomy" id="2020962"/>
    <lineage>
        <taxon>Eukaryota</taxon>
        <taxon>Fungi</taxon>
        <taxon>Dikarya</taxon>
        <taxon>Basidiomycota</taxon>
        <taxon>Ustilaginomycotina</taxon>
        <taxon>Malasseziomycetes</taxon>
        <taxon>Malasseziales</taxon>
        <taxon>Malasseziaceae</taxon>
        <taxon>Malassezia</taxon>
    </lineage>
</organism>
<evidence type="ECO:0000313" key="4">
    <source>
        <dbReference type="EMBL" id="PKI83451.1"/>
    </source>
</evidence>
<dbReference type="PROSITE" id="PS50245">
    <property type="entry name" value="CAP_GLY_2"/>
    <property type="match status" value="1"/>
</dbReference>
<dbReference type="SMART" id="SM01052">
    <property type="entry name" value="CAP_GLY"/>
    <property type="match status" value="1"/>
</dbReference>
<dbReference type="SUPFAM" id="SSF74924">
    <property type="entry name" value="Cap-Gly domain"/>
    <property type="match status" value="1"/>
</dbReference>
<protein>
    <recommendedName>
        <fullName evidence="3">CAP-Gly domain-containing protein</fullName>
    </recommendedName>
</protein>
<evidence type="ECO:0000256" key="1">
    <source>
        <dbReference type="SAM" id="Coils"/>
    </source>
</evidence>
<dbReference type="Pfam" id="PF01302">
    <property type="entry name" value="CAP_GLY"/>
    <property type="match status" value="1"/>
</dbReference>
<feature type="compositionally biased region" description="Low complexity" evidence="2">
    <location>
        <begin position="114"/>
        <end position="123"/>
    </location>
</feature>
<dbReference type="STRING" id="2020962.A0A2N1JA64"/>
<gene>
    <name evidence="4" type="ORF">MVES_002531</name>
</gene>
<accession>A0A2N1JA64</accession>
<feature type="domain" description="CAP-Gly" evidence="3">
    <location>
        <begin position="51"/>
        <end position="96"/>
    </location>
</feature>
<evidence type="ECO:0000256" key="2">
    <source>
        <dbReference type="SAM" id="MobiDB-lite"/>
    </source>
</evidence>